<dbReference type="GO" id="GO:0071944">
    <property type="term" value="C:cell periphery"/>
    <property type="evidence" value="ECO:0007669"/>
    <property type="project" value="UniProtKB-ARBA"/>
</dbReference>
<accession>A0A9W8YKY8</accession>
<feature type="region of interest" description="Disordered" evidence="5">
    <location>
        <begin position="23"/>
        <end position="46"/>
    </location>
</feature>
<dbReference type="GO" id="GO:0016020">
    <property type="term" value="C:membrane"/>
    <property type="evidence" value="ECO:0007669"/>
    <property type="project" value="UniProtKB-SubCell"/>
</dbReference>
<name>A0A9W8YKY8_9PEZI</name>
<evidence type="ECO:0000256" key="4">
    <source>
        <dbReference type="ARBA" id="ARBA00023136"/>
    </source>
</evidence>
<keyword evidence="7" id="KW-0732">Signal</keyword>
<dbReference type="AlphaFoldDB" id="A0A9W8YKY8"/>
<keyword evidence="10" id="KW-1185">Reference proteome</keyword>
<evidence type="ECO:0000256" key="5">
    <source>
        <dbReference type="SAM" id="MobiDB-lite"/>
    </source>
</evidence>
<comment type="caution">
    <text evidence="9">The sequence shown here is derived from an EMBL/GenBank/DDBJ whole genome shotgun (WGS) entry which is preliminary data.</text>
</comment>
<evidence type="ECO:0000256" key="6">
    <source>
        <dbReference type="SAM" id="Phobius"/>
    </source>
</evidence>
<dbReference type="PANTHER" id="PTHR15549:SF30">
    <property type="entry name" value="MID2 DOMAIN-CONTAINING PROTEIN"/>
    <property type="match status" value="1"/>
</dbReference>
<dbReference type="Pfam" id="PF01822">
    <property type="entry name" value="WSC"/>
    <property type="match status" value="1"/>
</dbReference>
<evidence type="ECO:0000256" key="7">
    <source>
        <dbReference type="SAM" id="SignalP"/>
    </source>
</evidence>
<dbReference type="EMBL" id="JAPEVB010000005">
    <property type="protein sequence ID" value="KAJ4387440.1"/>
    <property type="molecule type" value="Genomic_DNA"/>
</dbReference>
<evidence type="ECO:0000256" key="2">
    <source>
        <dbReference type="ARBA" id="ARBA00022692"/>
    </source>
</evidence>
<dbReference type="InterPro" id="IPR051694">
    <property type="entry name" value="Immunoregulatory_rcpt-like"/>
</dbReference>
<evidence type="ECO:0000313" key="9">
    <source>
        <dbReference type="EMBL" id="KAJ4387440.1"/>
    </source>
</evidence>
<organism evidence="9 10">
    <name type="scientific">Gnomoniopsis smithogilvyi</name>
    <dbReference type="NCBI Taxonomy" id="1191159"/>
    <lineage>
        <taxon>Eukaryota</taxon>
        <taxon>Fungi</taxon>
        <taxon>Dikarya</taxon>
        <taxon>Ascomycota</taxon>
        <taxon>Pezizomycotina</taxon>
        <taxon>Sordariomycetes</taxon>
        <taxon>Sordariomycetidae</taxon>
        <taxon>Diaporthales</taxon>
        <taxon>Gnomoniaceae</taxon>
        <taxon>Gnomoniopsis</taxon>
    </lineage>
</organism>
<sequence>MRLTNTLVAMMAAASSTYAATTTTDSDSTASSTATAVQSPSAAPTLGSPISQGCFSSWGNMILNSTVKFNSMGGCITALCTPAGYTVGAMTGGNECYCGTEYPPKDTVVDDSKCNVGCPGYGLEACGGIGFYSVFNTGLMLEVDYAEANTTTSASGTSGTVVASSTVVNGGQTSVVYVTQSPTSSADTSKSSSTNVGGIVAGVVVGVVVLLAVAGGFIFWHRRRRNQEIEEEHRRNAAVNAFMKPPGSSGGYSVENDSRMDPVMAQRRLSSGSIADNEDYSRRILRVTNA</sequence>
<keyword evidence="4 6" id="KW-0472">Membrane</keyword>
<feature type="transmembrane region" description="Helical" evidence="6">
    <location>
        <begin position="199"/>
        <end position="220"/>
    </location>
</feature>
<feature type="domain" description="WSC" evidence="8">
    <location>
        <begin position="48"/>
        <end position="138"/>
    </location>
</feature>
<feature type="signal peptide" evidence="7">
    <location>
        <begin position="1"/>
        <end position="19"/>
    </location>
</feature>
<dbReference type="PANTHER" id="PTHR15549">
    <property type="entry name" value="PAIRED IMMUNOGLOBULIN-LIKE TYPE 2 RECEPTOR"/>
    <property type="match status" value="1"/>
</dbReference>
<evidence type="ECO:0000256" key="3">
    <source>
        <dbReference type="ARBA" id="ARBA00022989"/>
    </source>
</evidence>
<proteinExistence type="predicted"/>
<comment type="subcellular location">
    <subcellularLocation>
        <location evidence="1">Membrane</location>
        <topology evidence="1">Single-pass membrane protein</topology>
    </subcellularLocation>
</comment>
<evidence type="ECO:0000256" key="1">
    <source>
        <dbReference type="ARBA" id="ARBA00004167"/>
    </source>
</evidence>
<gene>
    <name evidence="9" type="primary">wsc1</name>
    <name evidence="9" type="ORF">N0V93_008032</name>
</gene>
<dbReference type="SMART" id="SM00321">
    <property type="entry name" value="WSC"/>
    <property type="match status" value="1"/>
</dbReference>
<keyword evidence="3 6" id="KW-1133">Transmembrane helix</keyword>
<keyword evidence="2 6" id="KW-0812">Transmembrane</keyword>
<feature type="chain" id="PRO_5040776386" evidence="7">
    <location>
        <begin position="20"/>
        <end position="290"/>
    </location>
</feature>
<dbReference type="InterPro" id="IPR002889">
    <property type="entry name" value="WSC_carb-bd"/>
</dbReference>
<evidence type="ECO:0000313" key="10">
    <source>
        <dbReference type="Proteomes" id="UP001140453"/>
    </source>
</evidence>
<dbReference type="Proteomes" id="UP001140453">
    <property type="component" value="Unassembled WGS sequence"/>
</dbReference>
<evidence type="ECO:0000259" key="8">
    <source>
        <dbReference type="PROSITE" id="PS51212"/>
    </source>
</evidence>
<dbReference type="PROSITE" id="PS51212">
    <property type="entry name" value="WSC"/>
    <property type="match status" value="1"/>
</dbReference>
<feature type="compositionally biased region" description="Low complexity" evidence="5">
    <location>
        <begin position="23"/>
        <end position="45"/>
    </location>
</feature>
<dbReference type="Gene3D" id="1.20.5.510">
    <property type="entry name" value="Single helix bin"/>
    <property type="match status" value="1"/>
</dbReference>
<dbReference type="OrthoDB" id="2019572at2759"/>
<protein>
    <submittedName>
        <fullName evidence="9">Protein SLG1</fullName>
    </submittedName>
</protein>
<reference evidence="9" key="1">
    <citation type="submission" date="2022-10" db="EMBL/GenBank/DDBJ databases">
        <title>Tapping the CABI collections for fungal endophytes: first genome assemblies for Collariella, Neodidymelliopsis, Ascochyta clinopodiicola, Didymella pomorum, Didymosphaeria variabile, Neocosmospora piperis and Neocucurbitaria cava.</title>
        <authorList>
            <person name="Hill R."/>
        </authorList>
    </citation>
    <scope>NUCLEOTIDE SEQUENCE</scope>
    <source>
        <strain evidence="9">IMI 355082</strain>
    </source>
</reference>